<keyword evidence="4" id="KW-0997">Cell inner membrane</keyword>
<sequence length="580" mass="60847">MADTSLSAVPALPGRRRGLQVDGEKILLAVLLVYVGLFALTPLALLFAKAFGRGETGEFLGMIREQWQSVAVQRALWNTLKAGALSTLISLVIGTAMALLVGITDIRARSPLVFVLLLPMLIPSQITALAWIEMTGPQSPILLLLGAAPDPGTKNPIYSMAGISAVMGVEHATLVFLTVRAGLRRVPRDLVEASRLAGAGPLRSTVSVVLPLAGPAVLAGAALAFVSSIGNFGVPALLAIPARYPMITTLIYQRLSGFGPDALGSVAALALILSVLAAAGLTVRAFAARRTRMVVEATSAILPRFQLGRWRLPVEAATWVLLVLIAILPLVALVTSSLAPALGVPLNGRTLTLDNYRFALFAEQATRRAFANSLFLAFATAVASGLASVGLAYLAVIRRSRLARIIDLIADAPYVIPGTVLATGVILTFLRPLPFLHASIYGTIWILLAAYFGRFLTLALRPTMAGLEVMEKAVDEAAQVAGAGPMRRLFSIILPMATPAAAAGALLIFMSALNELTVSALLWSTGHETLGVMVFSLQHEGNSPAASALAVAAVLVTIALAGLLALFGRRLPQGIVPWQA</sequence>
<dbReference type="GO" id="GO:0055085">
    <property type="term" value="P:transmembrane transport"/>
    <property type="evidence" value="ECO:0007669"/>
    <property type="project" value="InterPro"/>
</dbReference>
<dbReference type="SUPFAM" id="SSF161098">
    <property type="entry name" value="MetI-like"/>
    <property type="match status" value="2"/>
</dbReference>
<dbReference type="PANTHER" id="PTHR43357">
    <property type="entry name" value="INNER MEMBRANE ABC TRANSPORTER PERMEASE PROTEIN YDCV"/>
    <property type="match status" value="1"/>
</dbReference>
<dbReference type="InterPro" id="IPR035906">
    <property type="entry name" value="MetI-like_sf"/>
</dbReference>
<name>A0A1H9AAP3_9HYPH</name>
<dbReference type="Proteomes" id="UP000199647">
    <property type="component" value="Unassembled WGS sequence"/>
</dbReference>
<dbReference type="AlphaFoldDB" id="A0A1H9AAP3"/>
<evidence type="ECO:0000256" key="1">
    <source>
        <dbReference type="ARBA" id="ARBA00004429"/>
    </source>
</evidence>
<keyword evidence="3" id="KW-1003">Cell membrane</keyword>
<feature type="transmembrane region" description="Helical" evidence="8">
    <location>
        <begin position="113"/>
        <end position="132"/>
    </location>
</feature>
<evidence type="ECO:0000256" key="4">
    <source>
        <dbReference type="ARBA" id="ARBA00022519"/>
    </source>
</evidence>
<feature type="transmembrane region" description="Helical" evidence="8">
    <location>
        <begin position="262"/>
        <end position="283"/>
    </location>
</feature>
<dbReference type="OrthoDB" id="9776648at2"/>
<dbReference type="RefSeq" id="WP_092494876.1">
    <property type="nucleotide sequence ID" value="NZ_FOFG01000001.1"/>
</dbReference>
<feature type="transmembrane region" description="Helical" evidence="8">
    <location>
        <begin position="26"/>
        <end position="48"/>
    </location>
</feature>
<dbReference type="Gene3D" id="1.10.3720.10">
    <property type="entry name" value="MetI-like"/>
    <property type="match status" value="2"/>
</dbReference>
<keyword evidence="6 8" id="KW-1133">Transmembrane helix</keyword>
<dbReference type="GO" id="GO:0005886">
    <property type="term" value="C:plasma membrane"/>
    <property type="evidence" value="ECO:0007669"/>
    <property type="project" value="UniProtKB-SubCell"/>
</dbReference>
<evidence type="ECO:0000256" key="2">
    <source>
        <dbReference type="ARBA" id="ARBA00022448"/>
    </source>
</evidence>
<dbReference type="PROSITE" id="PS50928">
    <property type="entry name" value="ABC_TM1"/>
    <property type="match status" value="2"/>
</dbReference>
<feature type="transmembrane region" description="Helical" evidence="8">
    <location>
        <begin position="319"/>
        <end position="342"/>
    </location>
</feature>
<feature type="transmembrane region" description="Helical" evidence="8">
    <location>
        <begin position="436"/>
        <end position="460"/>
    </location>
</feature>
<feature type="transmembrane region" description="Helical" evidence="8">
    <location>
        <begin position="82"/>
        <end position="101"/>
    </location>
</feature>
<evidence type="ECO:0000313" key="10">
    <source>
        <dbReference type="EMBL" id="SEP73730.1"/>
    </source>
</evidence>
<keyword evidence="11" id="KW-1185">Reference proteome</keyword>
<dbReference type="CDD" id="cd06261">
    <property type="entry name" value="TM_PBP2"/>
    <property type="match status" value="2"/>
</dbReference>
<evidence type="ECO:0000256" key="5">
    <source>
        <dbReference type="ARBA" id="ARBA00022692"/>
    </source>
</evidence>
<comment type="similarity">
    <text evidence="8">Belongs to the binding-protein-dependent transport system permease family.</text>
</comment>
<feature type="domain" description="ABC transmembrane type-1" evidence="9">
    <location>
        <begin position="76"/>
        <end position="284"/>
    </location>
</feature>
<reference evidence="10 11" key="1">
    <citation type="submission" date="2016-10" db="EMBL/GenBank/DDBJ databases">
        <authorList>
            <person name="de Groot N.N."/>
        </authorList>
    </citation>
    <scope>NUCLEOTIDE SEQUENCE [LARGE SCALE GENOMIC DNA]</scope>
    <source>
        <strain evidence="10 11">A52C2</strain>
    </source>
</reference>
<feature type="transmembrane region" description="Helical" evidence="8">
    <location>
        <begin position="157"/>
        <end position="179"/>
    </location>
</feature>
<evidence type="ECO:0000259" key="9">
    <source>
        <dbReference type="PROSITE" id="PS50928"/>
    </source>
</evidence>
<gene>
    <name evidence="10" type="ORF">SAMN05216548_101374</name>
</gene>
<keyword evidence="7 8" id="KW-0472">Membrane</keyword>
<dbReference type="InterPro" id="IPR000515">
    <property type="entry name" value="MetI-like"/>
</dbReference>
<accession>A0A1H9AAP3</accession>
<proteinExistence type="inferred from homology"/>
<dbReference type="STRING" id="1855383.SAMN05216548_101374"/>
<feature type="transmembrane region" description="Helical" evidence="8">
    <location>
        <begin position="374"/>
        <end position="396"/>
    </location>
</feature>
<dbReference type="Pfam" id="PF00528">
    <property type="entry name" value="BPD_transp_1"/>
    <property type="match status" value="2"/>
</dbReference>
<keyword evidence="5 8" id="KW-0812">Transmembrane</keyword>
<comment type="subcellular location">
    <subcellularLocation>
        <location evidence="1">Cell inner membrane</location>
        <topology evidence="1">Multi-pass membrane protein</topology>
    </subcellularLocation>
    <subcellularLocation>
        <location evidence="8">Cell membrane</location>
        <topology evidence="8">Multi-pass membrane protein</topology>
    </subcellularLocation>
</comment>
<evidence type="ECO:0000256" key="6">
    <source>
        <dbReference type="ARBA" id="ARBA00022989"/>
    </source>
</evidence>
<feature type="transmembrane region" description="Helical" evidence="8">
    <location>
        <begin position="408"/>
        <end position="430"/>
    </location>
</feature>
<dbReference type="EMBL" id="FOFG01000001">
    <property type="protein sequence ID" value="SEP73730.1"/>
    <property type="molecule type" value="Genomic_DNA"/>
</dbReference>
<evidence type="ECO:0000313" key="11">
    <source>
        <dbReference type="Proteomes" id="UP000199647"/>
    </source>
</evidence>
<feature type="transmembrane region" description="Helical" evidence="8">
    <location>
        <begin position="545"/>
        <end position="567"/>
    </location>
</feature>
<evidence type="ECO:0000256" key="7">
    <source>
        <dbReference type="ARBA" id="ARBA00023136"/>
    </source>
</evidence>
<dbReference type="PANTHER" id="PTHR43357:SF3">
    <property type="entry name" value="FE(3+)-TRANSPORT SYSTEM PERMEASE PROTEIN FBPB 2"/>
    <property type="match status" value="1"/>
</dbReference>
<organism evidence="10 11">
    <name type="scientific">Faunimonas pinastri</name>
    <dbReference type="NCBI Taxonomy" id="1855383"/>
    <lineage>
        <taxon>Bacteria</taxon>
        <taxon>Pseudomonadati</taxon>
        <taxon>Pseudomonadota</taxon>
        <taxon>Alphaproteobacteria</taxon>
        <taxon>Hyphomicrobiales</taxon>
        <taxon>Afifellaceae</taxon>
        <taxon>Faunimonas</taxon>
    </lineage>
</organism>
<feature type="domain" description="ABC transmembrane type-1" evidence="9">
    <location>
        <begin position="370"/>
        <end position="564"/>
    </location>
</feature>
<protein>
    <submittedName>
        <fullName evidence="10">Iron(III) transport system permease protein</fullName>
    </submittedName>
</protein>
<feature type="transmembrane region" description="Helical" evidence="8">
    <location>
        <begin position="489"/>
        <end position="513"/>
    </location>
</feature>
<evidence type="ECO:0000256" key="8">
    <source>
        <dbReference type="RuleBase" id="RU363032"/>
    </source>
</evidence>
<evidence type="ECO:0000256" key="3">
    <source>
        <dbReference type="ARBA" id="ARBA00022475"/>
    </source>
</evidence>
<keyword evidence="2 8" id="KW-0813">Transport</keyword>